<gene>
    <name evidence="1" type="ORF">PLOB_00018208</name>
</gene>
<organism evidence="1 2">
    <name type="scientific">Porites lobata</name>
    <dbReference type="NCBI Taxonomy" id="104759"/>
    <lineage>
        <taxon>Eukaryota</taxon>
        <taxon>Metazoa</taxon>
        <taxon>Cnidaria</taxon>
        <taxon>Anthozoa</taxon>
        <taxon>Hexacorallia</taxon>
        <taxon>Scleractinia</taxon>
        <taxon>Fungiina</taxon>
        <taxon>Poritidae</taxon>
        <taxon>Porites</taxon>
    </lineage>
</organism>
<reference evidence="1 2" key="1">
    <citation type="submission" date="2022-05" db="EMBL/GenBank/DDBJ databases">
        <authorList>
            <consortium name="Genoscope - CEA"/>
            <person name="William W."/>
        </authorList>
    </citation>
    <scope>NUCLEOTIDE SEQUENCE [LARGE SCALE GENOMIC DNA]</scope>
</reference>
<dbReference type="Gene3D" id="3.60.10.10">
    <property type="entry name" value="Endonuclease/exonuclease/phosphatase"/>
    <property type="match status" value="1"/>
</dbReference>
<sequence>MLLMWSPRGYTSLVVPGHDIDLPQDITIFMDIALNPGLSSSESLAGASSMIASFLVEQRSDFDPVIAVSLPTKGGLWIMHINVCSLRNEPDFIRILLLKCSIDILALTETWLGETWNDVELTVPGYNLFHSSRKSNVQSRPFADGGVIIHACDGLAGNPRRDLESDELEEICLKLKQH</sequence>
<evidence type="ECO:0000313" key="1">
    <source>
        <dbReference type="EMBL" id="CAH3176504.1"/>
    </source>
</evidence>
<proteinExistence type="predicted"/>
<evidence type="ECO:0000313" key="2">
    <source>
        <dbReference type="Proteomes" id="UP001159405"/>
    </source>
</evidence>
<accession>A0ABN8RCY7</accession>
<name>A0ABN8RCY7_9CNID</name>
<dbReference type="InterPro" id="IPR036691">
    <property type="entry name" value="Endo/exonu/phosph_ase_sf"/>
</dbReference>
<comment type="caution">
    <text evidence="1">The sequence shown here is derived from an EMBL/GenBank/DDBJ whole genome shotgun (WGS) entry which is preliminary data.</text>
</comment>
<keyword evidence="2" id="KW-1185">Reference proteome</keyword>
<dbReference type="EMBL" id="CALNXK010000213">
    <property type="protein sequence ID" value="CAH3176504.1"/>
    <property type="molecule type" value="Genomic_DNA"/>
</dbReference>
<dbReference type="Proteomes" id="UP001159405">
    <property type="component" value="Unassembled WGS sequence"/>
</dbReference>
<dbReference type="SUPFAM" id="SSF56219">
    <property type="entry name" value="DNase I-like"/>
    <property type="match status" value="1"/>
</dbReference>
<protein>
    <submittedName>
        <fullName evidence="1">Uncharacterized protein</fullName>
    </submittedName>
</protein>